<dbReference type="PROSITE" id="PS50003">
    <property type="entry name" value="PH_DOMAIN"/>
    <property type="match status" value="1"/>
</dbReference>
<gene>
    <name evidence="11" type="ORF">Poli38472_000082</name>
</gene>
<evidence type="ECO:0000256" key="7">
    <source>
        <dbReference type="RuleBase" id="RU361165"/>
    </source>
</evidence>
<dbReference type="InterPro" id="IPR001849">
    <property type="entry name" value="PH_domain"/>
</dbReference>
<dbReference type="Pfam" id="PF00069">
    <property type="entry name" value="Pkinase"/>
    <property type="match status" value="1"/>
</dbReference>
<dbReference type="PANTHER" id="PTHR24055">
    <property type="entry name" value="MITOGEN-ACTIVATED PROTEIN KINASE"/>
    <property type="match status" value="1"/>
</dbReference>
<comment type="activity regulation">
    <text evidence="7">Activated by threonine and tyrosine phosphorylation.</text>
</comment>
<dbReference type="Proteomes" id="UP000794436">
    <property type="component" value="Unassembled WGS sequence"/>
</dbReference>
<comment type="similarity">
    <text evidence="7">Belongs to the protein kinase superfamily. Ser/Thr protein kinase family. MAP kinase subfamily.</text>
</comment>
<dbReference type="AlphaFoldDB" id="A0A8K1CBF8"/>
<dbReference type="SUPFAM" id="SSF56112">
    <property type="entry name" value="Protein kinase-like (PK-like)"/>
    <property type="match status" value="1"/>
</dbReference>
<keyword evidence="12" id="KW-1185">Reference proteome</keyword>
<dbReference type="InterPro" id="IPR008271">
    <property type="entry name" value="Ser/Thr_kinase_AS"/>
</dbReference>
<keyword evidence="3 6" id="KW-0547">Nucleotide-binding</keyword>
<evidence type="ECO:0000256" key="2">
    <source>
        <dbReference type="ARBA" id="ARBA00022679"/>
    </source>
</evidence>
<organism evidence="11 12">
    <name type="scientific">Pythium oligandrum</name>
    <name type="common">Mycoparasitic fungus</name>
    <dbReference type="NCBI Taxonomy" id="41045"/>
    <lineage>
        <taxon>Eukaryota</taxon>
        <taxon>Sar</taxon>
        <taxon>Stramenopiles</taxon>
        <taxon>Oomycota</taxon>
        <taxon>Peronosporomycetes</taxon>
        <taxon>Pythiales</taxon>
        <taxon>Pythiaceae</taxon>
        <taxon>Pythium</taxon>
    </lineage>
</organism>
<evidence type="ECO:0000313" key="12">
    <source>
        <dbReference type="Proteomes" id="UP000794436"/>
    </source>
</evidence>
<dbReference type="FunFam" id="3.30.200.20:FF:000961">
    <property type="entry name" value="Mitogen-activated protein kinase"/>
    <property type="match status" value="1"/>
</dbReference>
<feature type="compositionally biased region" description="Basic and acidic residues" evidence="8">
    <location>
        <begin position="68"/>
        <end position="77"/>
    </location>
</feature>
<dbReference type="PROSITE" id="PS00107">
    <property type="entry name" value="PROTEIN_KINASE_ATP"/>
    <property type="match status" value="1"/>
</dbReference>
<feature type="compositionally biased region" description="Pro residues" evidence="8">
    <location>
        <begin position="474"/>
        <end position="485"/>
    </location>
</feature>
<dbReference type="Gene3D" id="1.10.510.10">
    <property type="entry name" value="Transferase(Phosphotransferase) domain 1"/>
    <property type="match status" value="1"/>
</dbReference>
<dbReference type="SUPFAM" id="SSF50729">
    <property type="entry name" value="PH domain-like"/>
    <property type="match status" value="1"/>
</dbReference>
<protein>
    <recommendedName>
        <fullName evidence="7">Mitogen-activated protein kinase</fullName>
        <ecNumber evidence="7">2.7.11.24</ecNumber>
    </recommendedName>
</protein>
<name>A0A8K1CBF8_PYTOL</name>
<dbReference type="InterPro" id="IPR011009">
    <property type="entry name" value="Kinase-like_dom_sf"/>
</dbReference>
<feature type="compositionally biased region" description="Basic and acidic residues" evidence="8">
    <location>
        <begin position="1"/>
        <end position="11"/>
    </location>
</feature>
<feature type="binding site" evidence="6">
    <location>
        <position position="547"/>
    </location>
    <ligand>
        <name>ATP</name>
        <dbReference type="ChEBI" id="CHEBI:30616"/>
    </ligand>
</feature>
<proteinExistence type="inferred from homology"/>
<feature type="domain" description="Protein kinase" evidence="10">
    <location>
        <begin position="517"/>
        <end position="810"/>
    </location>
</feature>
<comment type="caution">
    <text evidence="11">The sequence shown here is derived from an EMBL/GenBank/DDBJ whole genome shotgun (WGS) entry which is preliminary data.</text>
</comment>
<evidence type="ECO:0000256" key="4">
    <source>
        <dbReference type="ARBA" id="ARBA00022777"/>
    </source>
</evidence>
<feature type="compositionally biased region" description="Pro residues" evidence="8">
    <location>
        <begin position="432"/>
        <end position="444"/>
    </location>
</feature>
<evidence type="ECO:0000259" key="10">
    <source>
        <dbReference type="PROSITE" id="PS50011"/>
    </source>
</evidence>
<feature type="region of interest" description="Disordered" evidence="8">
    <location>
        <begin position="68"/>
        <end position="109"/>
    </location>
</feature>
<dbReference type="GO" id="GO:0005524">
    <property type="term" value="F:ATP binding"/>
    <property type="evidence" value="ECO:0007669"/>
    <property type="project" value="UniProtKB-UniRule"/>
</dbReference>
<dbReference type="PROSITE" id="PS01351">
    <property type="entry name" value="MAPK"/>
    <property type="match status" value="1"/>
</dbReference>
<dbReference type="EMBL" id="SPLM01000108">
    <property type="protein sequence ID" value="TMW60040.1"/>
    <property type="molecule type" value="Genomic_DNA"/>
</dbReference>
<evidence type="ECO:0000256" key="1">
    <source>
        <dbReference type="ARBA" id="ARBA00022527"/>
    </source>
</evidence>
<keyword evidence="4 7" id="KW-0418">Kinase</keyword>
<evidence type="ECO:0000256" key="3">
    <source>
        <dbReference type="ARBA" id="ARBA00022741"/>
    </source>
</evidence>
<evidence type="ECO:0000313" key="11">
    <source>
        <dbReference type="EMBL" id="TMW60040.1"/>
    </source>
</evidence>
<feature type="compositionally biased region" description="Low complexity" evidence="8">
    <location>
        <begin position="127"/>
        <end position="148"/>
    </location>
</feature>
<keyword evidence="2 7" id="KW-0808">Transferase</keyword>
<feature type="compositionally biased region" description="Polar residues" evidence="8">
    <location>
        <begin position="415"/>
        <end position="425"/>
    </location>
</feature>
<dbReference type="OrthoDB" id="76756at2759"/>
<accession>A0A8K1CBF8</accession>
<evidence type="ECO:0000256" key="6">
    <source>
        <dbReference type="PROSITE-ProRule" id="PRU10141"/>
    </source>
</evidence>
<evidence type="ECO:0000259" key="9">
    <source>
        <dbReference type="PROSITE" id="PS50003"/>
    </source>
</evidence>
<comment type="cofactor">
    <cofactor evidence="7">
        <name>Mg(2+)</name>
        <dbReference type="ChEBI" id="CHEBI:18420"/>
    </cofactor>
</comment>
<feature type="region of interest" description="Disordered" evidence="8">
    <location>
        <begin position="1"/>
        <end position="48"/>
    </location>
</feature>
<dbReference type="CDD" id="cd07834">
    <property type="entry name" value="STKc_MAPK"/>
    <property type="match status" value="1"/>
</dbReference>
<feature type="region of interest" description="Disordered" evidence="8">
    <location>
        <begin position="355"/>
        <end position="447"/>
    </location>
</feature>
<dbReference type="GO" id="GO:0004707">
    <property type="term" value="F:MAP kinase activity"/>
    <property type="evidence" value="ECO:0007669"/>
    <property type="project" value="UniProtKB-EC"/>
</dbReference>
<comment type="catalytic activity">
    <reaction evidence="7">
        <text>L-threonyl-[protein] + ATP = O-phospho-L-threonyl-[protein] + ADP + H(+)</text>
        <dbReference type="Rhea" id="RHEA:46608"/>
        <dbReference type="Rhea" id="RHEA-COMP:11060"/>
        <dbReference type="Rhea" id="RHEA-COMP:11605"/>
        <dbReference type="ChEBI" id="CHEBI:15378"/>
        <dbReference type="ChEBI" id="CHEBI:30013"/>
        <dbReference type="ChEBI" id="CHEBI:30616"/>
        <dbReference type="ChEBI" id="CHEBI:61977"/>
        <dbReference type="ChEBI" id="CHEBI:456216"/>
        <dbReference type="EC" id="2.7.11.24"/>
    </reaction>
</comment>
<evidence type="ECO:0000256" key="5">
    <source>
        <dbReference type="ARBA" id="ARBA00022840"/>
    </source>
</evidence>
<evidence type="ECO:0000256" key="8">
    <source>
        <dbReference type="SAM" id="MobiDB-lite"/>
    </source>
</evidence>
<feature type="region of interest" description="Disordered" evidence="8">
    <location>
        <begin position="460"/>
        <end position="485"/>
    </location>
</feature>
<dbReference type="SMART" id="SM00220">
    <property type="entry name" value="S_TKc"/>
    <property type="match status" value="1"/>
</dbReference>
<dbReference type="PROSITE" id="PS50011">
    <property type="entry name" value="PROTEIN_KINASE_DOM"/>
    <property type="match status" value="1"/>
</dbReference>
<dbReference type="InterPro" id="IPR017441">
    <property type="entry name" value="Protein_kinase_ATP_BS"/>
</dbReference>
<keyword evidence="7" id="KW-0460">Magnesium</keyword>
<dbReference type="InterPro" id="IPR000719">
    <property type="entry name" value="Prot_kinase_dom"/>
</dbReference>
<reference evidence="11" key="1">
    <citation type="submission" date="2019-03" db="EMBL/GenBank/DDBJ databases">
        <title>Long read genome sequence of the mycoparasitic Pythium oligandrum ATCC 38472 isolated from sugarbeet rhizosphere.</title>
        <authorList>
            <person name="Gaulin E."/>
        </authorList>
    </citation>
    <scope>NUCLEOTIDE SEQUENCE</scope>
    <source>
        <strain evidence="11">ATCC 38472_TT</strain>
    </source>
</reference>
<dbReference type="EC" id="2.7.11.24" evidence="7"/>
<keyword evidence="5 6" id="KW-0067">ATP-binding</keyword>
<dbReference type="InterPro" id="IPR050117">
    <property type="entry name" value="MAPK"/>
</dbReference>
<sequence>MHTTRSLDGRRRLSASAASDHGGHVYLRRSPVNPSVVEDTTDKYATPPHARRTLLGRWFRMKAGRLRTYDGSEERHSPSSHRSTPTGRHMSNQDAFPDQPPPLPPRVRNVHAALPGGVARAISNSQRASRGSMSMSSSSSSSSGGSARAKTHSLPTTRVLMEGMLVKLSSHKYWHAKPTYFVLVEEASASAMRSRIALRQYRKVEDARERDPRRALLLEIILSENDVIVDISDRYIKYGIELHHRANADNTVAVPTTGELYSLRLSASDSTAHHLWMRVLGSAIARLIDHSKRHYPITPADLEFAKEKTSLEPNAVKAIVSKAVPGRASDGLKRKVSSHELDSAFAAAFSRSAESSEAMSQDEPEQVAIFQNDDNRRVRRQSQRETDDSNNNNNSDDEDGKSENNQHEDDLEVTRLSNASISTPELSDDDGMPPPPPPGSPPAEPEVDDHLSVAMAASVLSPSTNTRNLRRRPPPPPPPVPAPVAPFLPTRTMMMMPRAQVHSFSANGQVFTLDVRYRLIKSIGTGAYGAVIAVKDSKDETNVAVKKITNIFDDLVDAKRILREVRLLRHFHHKNITQLLDLAPPLSKKHFEDMYIVTELMETDLHQVIYSMQPMSDDHVKYFLYQMLCALYHIHSAGVIHRDMKPSNILLNSNCDLKVCDFGLARGGISFDPRQRMDLTEYVVTRWYRAPEIMLNCLHYTTAIDVWAVGCIFAEMLLREPLFPGNDYIDQLKLIIKFLGTPKQEDIAFVKNVKALRFLTKLAISKPKKWLDVFTSDEINPLALDLLSKMLIFNPAKRITVEQALLHPYLATFYDPIDITFAQPFDFGFDLPDDKLTKDALVDLLLEDIAYFHPTVQYSMPPPPQSSSPGIARRYFGMTASAS</sequence>
<dbReference type="FunFam" id="1.10.510.10:FF:000040">
    <property type="entry name" value="Mitogen-activated protein kinase"/>
    <property type="match status" value="1"/>
</dbReference>
<dbReference type="Gene3D" id="3.30.200.20">
    <property type="entry name" value="Phosphorylase Kinase, domain 1"/>
    <property type="match status" value="1"/>
</dbReference>
<keyword evidence="1 7" id="KW-0723">Serine/threonine-protein kinase</keyword>
<feature type="region of interest" description="Disordered" evidence="8">
    <location>
        <begin position="123"/>
        <end position="152"/>
    </location>
</feature>
<feature type="domain" description="PH" evidence="9">
    <location>
        <begin position="158"/>
        <end position="285"/>
    </location>
</feature>
<dbReference type="InterPro" id="IPR003527">
    <property type="entry name" value="MAP_kinase_CS"/>
</dbReference>
<dbReference type="PROSITE" id="PS00108">
    <property type="entry name" value="PROTEIN_KINASE_ST"/>
    <property type="match status" value="1"/>
</dbReference>